<protein>
    <submittedName>
        <fullName evidence="1">Uncharacterized protein</fullName>
    </submittedName>
</protein>
<organism evidence="1 2">
    <name type="scientific">Flavobacterium soyangense</name>
    <dbReference type="NCBI Taxonomy" id="2023265"/>
    <lineage>
        <taxon>Bacteria</taxon>
        <taxon>Pseudomonadati</taxon>
        <taxon>Bacteroidota</taxon>
        <taxon>Flavobacteriia</taxon>
        <taxon>Flavobacteriales</taxon>
        <taxon>Flavobacteriaceae</taxon>
        <taxon>Flavobacterium</taxon>
    </lineage>
</organism>
<evidence type="ECO:0000313" key="1">
    <source>
        <dbReference type="EMBL" id="MBF2709638.1"/>
    </source>
</evidence>
<accession>A0A930Y066</accession>
<sequence length="345" mass="39508">MENKTLLKSAILMLVIVVITTAFCEISLRNKGIPISYDDGPPLWSHNRSMVYEPFDDAVVFIGSSRIKYDLDIPTWQGITNIHAVQLAMEGSNPRPVLEDLANDKNFKGRLIVDVTEGLFFSNAPPNKEAPIKNIKYYHDITPAQRVSFILNKPLESEFIFLNKDYFSLNAQLNVLEIPSRPGVFIEPFFPMEFSNNTFERQMFMTSEFVADTVLRNKVKANWAFFAKMSKLTPPMKEAELAAIFKSVKEAIDKIKARGGEVLFVRTPSSGPYLQGEKMGFPREKYWDKLLAYTNCSGIHFLDYPEIAHFECPEFSHLSQPDAKIFTKHFIEILEKEKGWKLKKS</sequence>
<dbReference type="RefSeq" id="WP_194312874.1">
    <property type="nucleotide sequence ID" value="NZ_JADHEC010000037.1"/>
</dbReference>
<dbReference type="Proteomes" id="UP000646211">
    <property type="component" value="Unassembled WGS sequence"/>
</dbReference>
<reference evidence="1" key="1">
    <citation type="submission" date="2020-11" db="EMBL/GenBank/DDBJ databases">
        <title>Genome of Flavobacterium soyangense.</title>
        <authorList>
            <person name="Liu Q."/>
            <person name="Xin Y.-H."/>
        </authorList>
    </citation>
    <scope>NUCLEOTIDE SEQUENCE</scope>
    <source>
        <strain evidence="1">CGMCC 1.13493</strain>
    </source>
</reference>
<comment type="caution">
    <text evidence="1">The sequence shown here is derived from an EMBL/GenBank/DDBJ whole genome shotgun (WGS) entry which is preliminary data.</text>
</comment>
<keyword evidence="2" id="KW-1185">Reference proteome</keyword>
<evidence type="ECO:0000313" key="2">
    <source>
        <dbReference type="Proteomes" id="UP000646211"/>
    </source>
</evidence>
<proteinExistence type="predicted"/>
<gene>
    <name evidence="1" type="ORF">IR213_13730</name>
</gene>
<name>A0A930Y066_9FLAO</name>
<dbReference type="EMBL" id="JADHEC010000037">
    <property type="protein sequence ID" value="MBF2709638.1"/>
    <property type="molecule type" value="Genomic_DNA"/>
</dbReference>
<dbReference type="AlphaFoldDB" id="A0A930Y066"/>